<keyword evidence="5 10" id="KW-0812">Transmembrane</keyword>
<accession>A0A653DEM6</accession>
<feature type="transmembrane region" description="Helical" evidence="10">
    <location>
        <begin position="7"/>
        <end position="26"/>
    </location>
</feature>
<dbReference type="AlphaFoldDB" id="A0A653DEM6"/>
<comment type="subcellular location">
    <subcellularLocation>
        <location evidence="2">Endosome membrane</location>
        <topology evidence="2">Multi-pass membrane protein</topology>
    </subcellularLocation>
    <subcellularLocation>
        <location evidence="1">Lysosome membrane</location>
        <topology evidence="1">Multi-pass membrane protein</topology>
    </subcellularLocation>
</comment>
<evidence type="ECO:0000256" key="2">
    <source>
        <dbReference type="ARBA" id="ARBA00004337"/>
    </source>
</evidence>
<evidence type="ECO:0000256" key="8">
    <source>
        <dbReference type="ARBA" id="ARBA00023136"/>
    </source>
</evidence>
<dbReference type="GO" id="GO:0005765">
    <property type="term" value="C:lysosomal membrane"/>
    <property type="evidence" value="ECO:0007669"/>
    <property type="project" value="UniProtKB-SubCell"/>
</dbReference>
<keyword evidence="4" id="KW-0813">Transport</keyword>
<evidence type="ECO:0000256" key="3">
    <source>
        <dbReference type="ARBA" id="ARBA00006203"/>
    </source>
</evidence>
<dbReference type="PANTHER" id="PTHR31525:SF1">
    <property type="entry name" value="HEME TRANSPORTER HRG1"/>
    <property type="match status" value="1"/>
</dbReference>
<dbReference type="GO" id="GO:0015232">
    <property type="term" value="F:heme transmembrane transporter activity"/>
    <property type="evidence" value="ECO:0007669"/>
    <property type="project" value="InterPro"/>
</dbReference>
<dbReference type="GO" id="GO:0020037">
    <property type="term" value="F:heme binding"/>
    <property type="evidence" value="ECO:0007669"/>
    <property type="project" value="TreeGrafter"/>
</dbReference>
<proteinExistence type="inferred from homology"/>
<evidence type="ECO:0000256" key="4">
    <source>
        <dbReference type="ARBA" id="ARBA00022448"/>
    </source>
</evidence>
<comment type="similarity">
    <text evidence="3">Belongs to the HRG family.</text>
</comment>
<feature type="transmembrane region" description="Helical" evidence="10">
    <location>
        <begin position="105"/>
        <end position="124"/>
    </location>
</feature>
<evidence type="ECO:0000313" key="11">
    <source>
        <dbReference type="EMBL" id="VEN58659.1"/>
    </source>
</evidence>
<dbReference type="GO" id="GO:0010008">
    <property type="term" value="C:endosome membrane"/>
    <property type="evidence" value="ECO:0007669"/>
    <property type="project" value="UniProtKB-SubCell"/>
</dbReference>
<keyword evidence="7 10" id="KW-1133">Transmembrane helix</keyword>
<evidence type="ECO:0000256" key="7">
    <source>
        <dbReference type="ARBA" id="ARBA00022989"/>
    </source>
</evidence>
<evidence type="ECO:0000256" key="9">
    <source>
        <dbReference type="ARBA" id="ARBA00023228"/>
    </source>
</evidence>
<keyword evidence="6" id="KW-0967">Endosome</keyword>
<feature type="transmembrane region" description="Helical" evidence="10">
    <location>
        <begin position="72"/>
        <end position="90"/>
    </location>
</feature>
<evidence type="ECO:0000256" key="6">
    <source>
        <dbReference type="ARBA" id="ARBA00022753"/>
    </source>
</evidence>
<evidence type="ECO:0000313" key="12">
    <source>
        <dbReference type="Proteomes" id="UP000410492"/>
    </source>
</evidence>
<dbReference type="Proteomes" id="UP000410492">
    <property type="component" value="Unassembled WGS sequence"/>
</dbReference>
<organism evidence="11 12">
    <name type="scientific">Callosobruchus maculatus</name>
    <name type="common">Southern cowpea weevil</name>
    <name type="synonym">Pulse bruchid</name>
    <dbReference type="NCBI Taxonomy" id="64391"/>
    <lineage>
        <taxon>Eukaryota</taxon>
        <taxon>Metazoa</taxon>
        <taxon>Ecdysozoa</taxon>
        <taxon>Arthropoda</taxon>
        <taxon>Hexapoda</taxon>
        <taxon>Insecta</taxon>
        <taxon>Pterygota</taxon>
        <taxon>Neoptera</taxon>
        <taxon>Endopterygota</taxon>
        <taxon>Coleoptera</taxon>
        <taxon>Polyphaga</taxon>
        <taxon>Cucujiformia</taxon>
        <taxon>Chrysomeloidea</taxon>
        <taxon>Chrysomelidae</taxon>
        <taxon>Bruchinae</taxon>
        <taxon>Bruchini</taxon>
        <taxon>Callosobruchus</taxon>
    </lineage>
</organism>
<keyword evidence="12" id="KW-1185">Reference proteome</keyword>
<dbReference type="OrthoDB" id="5954402at2759"/>
<gene>
    <name evidence="11" type="ORF">CALMAC_LOCUS16965</name>
</gene>
<keyword evidence="8 10" id="KW-0472">Membrane</keyword>
<evidence type="ECO:0000256" key="1">
    <source>
        <dbReference type="ARBA" id="ARBA00004155"/>
    </source>
</evidence>
<dbReference type="GO" id="GO:0005886">
    <property type="term" value="C:plasma membrane"/>
    <property type="evidence" value="ECO:0007669"/>
    <property type="project" value="TreeGrafter"/>
</dbReference>
<dbReference type="EMBL" id="CAACVG010011712">
    <property type="protein sequence ID" value="VEN58659.1"/>
    <property type="molecule type" value="Genomic_DNA"/>
</dbReference>
<feature type="transmembrane region" description="Helical" evidence="10">
    <location>
        <begin position="32"/>
        <end position="51"/>
    </location>
</feature>
<dbReference type="InterPro" id="IPR026218">
    <property type="entry name" value="HRG"/>
</dbReference>
<protein>
    <submittedName>
        <fullName evidence="11">Uncharacterized protein</fullName>
    </submittedName>
</protein>
<reference evidence="11 12" key="1">
    <citation type="submission" date="2019-01" db="EMBL/GenBank/DDBJ databases">
        <authorList>
            <person name="Sayadi A."/>
        </authorList>
    </citation>
    <scope>NUCLEOTIDE SEQUENCE [LARGE SCALE GENOMIC DNA]</scope>
</reference>
<name>A0A653DEM6_CALMS</name>
<keyword evidence="9" id="KW-0458">Lysosome</keyword>
<evidence type="ECO:0000256" key="10">
    <source>
        <dbReference type="SAM" id="Phobius"/>
    </source>
</evidence>
<dbReference type="PANTHER" id="PTHR31525">
    <property type="entry name" value="HEME TRANSPORTER HRG1"/>
    <property type="match status" value="1"/>
</dbReference>
<evidence type="ECO:0000256" key="5">
    <source>
        <dbReference type="ARBA" id="ARBA00022692"/>
    </source>
</evidence>
<sequence length="157" mass="17514">MTLCSLVHSGICVIFGYSAFIAFIVLDNYPSAVLGFIAGSTDALSFFLHYLKRKDRVYAWYSNTHLRQICRLSIIVSSVGLLSIGYYLTMEISSMKPVMPISESLYIPIVWSFIVLRSGLLLMYQTIRYQNNGEPLLVNEASRTSSSSSSSEIACRG</sequence>